<dbReference type="NCBIfam" id="TIGR00731">
    <property type="entry name" value="bL25_bact_ctc"/>
    <property type="match status" value="1"/>
</dbReference>
<evidence type="ECO:0000256" key="2">
    <source>
        <dbReference type="ARBA" id="ARBA00022884"/>
    </source>
</evidence>
<dbReference type="SUPFAM" id="SSF50715">
    <property type="entry name" value="Ribosomal protein L25-like"/>
    <property type="match status" value="1"/>
</dbReference>
<dbReference type="PANTHER" id="PTHR33284">
    <property type="entry name" value="RIBOSOMAL PROTEIN L25/GLN-TRNA SYNTHETASE, ANTI-CODON-BINDING DOMAIN-CONTAINING PROTEIN"/>
    <property type="match status" value="1"/>
</dbReference>
<feature type="domain" description="Large ribosomal subunit protein bL25 L25" evidence="7">
    <location>
        <begin position="18"/>
        <end position="101"/>
    </location>
</feature>
<dbReference type="GO" id="GO:0003735">
    <property type="term" value="F:structural constituent of ribosome"/>
    <property type="evidence" value="ECO:0007669"/>
    <property type="project" value="InterPro"/>
</dbReference>
<dbReference type="HAMAP" id="MF_01334">
    <property type="entry name" value="Ribosomal_bL25_CTC"/>
    <property type="match status" value="1"/>
</dbReference>
<dbReference type="Gene3D" id="2.40.240.10">
    <property type="entry name" value="Ribosomal Protein L25, Chain P"/>
    <property type="match status" value="1"/>
</dbReference>
<evidence type="ECO:0000259" key="7">
    <source>
        <dbReference type="Pfam" id="PF01386"/>
    </source>
</evidence>
<organism evidence="9 10">
    <name type="scientific">Candidatus Roizmanbacteria bacterium RIFCSPHIGHO2_01_FULL_39_8</name>
    <dbReference type="NCBI Taxonomy" id="1802033"/>
    <lineage>
        <taxon>Bacteria</taxon>
        <taxon>Candidatus Roizmaniibacteriota</taxon>
    </lineage>
</organism>
<evidence type="ECO:0000313" key="9">
    <source>
        <dbReference type="EMBL" id="OGK21109.1"/>
    </source>
</evidence>
<dbReference type="Proteomes" id="UP000177026">
    <property type="component" value="Unassembled WGS sequence"/>
</dbReference>
<dbReference type="Gene3D" id="2.170.120.20">
    <property type="entry name" value="Ribosomal protein L25, beta domain"/>
    <property type="match status" value="1"/>
</dbReference>
<dbReference type="InterPro" id="IPR020056">
    <property type="entry name" value="Rbsml_bL25/Gln-tRNA_synth_N"/>
</dbReference>
<dbReference type="InterPro" id="IPR020057">
    <property type="entry name" value="Ribosomal_bL25_b-dom"/>
</dbReference>
<feature type="domain" description="Large ribosomal subunit protein bL25 beta" evidence="8">
    <location>
        <begin position="109"/>
        <end position="193"/>
    </location>
</feature>
<reference evidence="9 10" key="1">
    <citation type="journal article" date="2016" name="Nat. Commun.">
        <title>Thousands of microbial genomes shed light on interconnected biogeochemical processes in an aquifer system.</title>
        <authorList>
            <person name="Anantharaman K."/>
            <person name="Brown C.T."/>
            <person name="Hug L.A."/>
            <person name="Sharon I."/>
            <person name="Castelle C.J."/>
            <person name="Probst A.J."/>
            <person name="Thomas B.C."/>
            <person name="Singh A."/>
            <person name="Wilkins M.J."/>
            <person name="Karaoz U."/>
            <person name="Brodie E.L."/>
            <person name="Williams K.H."/>
            <person name="Hubbard S.S."/>
            <person name="Banfield J.F."/>
        </authorList>
    </citation>
    <scope>NUCLEOTIDE SEQUENCE [LARGE SCALE GENOMIC DNA]</scope>
</reference>
<dbReference type="InterPro" id="IPR020930">
    <property type="entry name" value="Ribosomal_uL5_bac-type"/>
</dbReference>
<comment type="subunit">
    <text evidence="5">Part of the 50S ribosomal subunit; part of the 5S rRNA/L5/L18/L25 subcomplex. Contacts the 5S rRNA. Binds to the 5S rRNA independently of L5 and L18.</text>
</comment>
<feature type="compositionally biased region" description="Low complexity" evidence="6">
    <location>
        <begin position="199"/>
        <end position="210"/>
    </location>
</feature>
<keyword evidence="2 5" id="KW-0694">RNA-binding</keyword>
<feature type="compositionally biased region" description="Low complexity" evidence="6">
    <location>
        <begin position="254"/>
        <end position="268"/>
    </location>
</feature>
<comment type="caution">
    <text evidence="9">The sequence shown here is derived from an EMBL/GenBank/DDBJ whole genome shotgun (WGS) entry which is preliminary data.</text>
</comment>
<dbReference type="Pfam" id="PF14693">
    <property type="entry name" value="Ribosomal_TL5_C"/>
    <property type="match status" value="1"/>
</dbReference>
<dbReference type="InterPro" id="IPR001021">
    <property type="entry name" value="Ribosomal_bL25_long"/>
</dbReference>
<dbReference type="InterPro" id="IPR037121">
    <property type="entry name" value="Ribosomal_bL25_C"/>
</dbReference>
<gene>
    <name evidence="5" type="primary">rplY</name>
    <name evidence="5" type="synonym">ctc</name>
    <name evidence="9" type="ORF">A2866_02825</name>
</gene>
<dbReference type="GO" id="GO:0008097">
    <property type="term" value="F:5S rRNA binding"/>
    <property type="evidence" value="ECO:0007669"/>
    <property type="project" value="InterPro"/>
</dbReference>
<evidence type="ECO:0000259" key="8">
    <source>
        <dbReference type="Pfam" id="PF14693"/>
    </source>
</evidence>
<evidence type="ECO:0000256" key="6">
    <source>
        <dbReference type="SAM" id="MobiDB-lite"/>
    </source>
</evidence>
<evidence type="ECO:0000313" key="10">
    <source>
        <dbReference type="Proteomes" id="UP000177026"/>
    </source>
</evidence>
<dbReference type="GO" id="GO:0006412">
    <property type="term" value="P:translation"/>
    <property type="evidence" value="ECO:0007669"/>
    <property type="project" value="UniProtKB-UniRule"/>
</dbReference>
<accession>A0A1F7GQ24</accession>
<evidence type="ECO:0000256" key="1">
    <source>
        <dbReference type="ARBA" id="ARBA00022730"/>
    </source>
</evidence>
<sequence>MAKTKQNNNKDDKLTLLVEPRLVFGKKLNRLRKEGKTPANIYGPDFKSTAVSVEYKDLLKIYKVARETSVVYLMLKSDQIPVLIKNIQKHPVSDQILHVDFRKIDLAQKVQTEVPIKIIGQSAAVTQKGGVLLTLTEILLVEALPTDIPKNIEVDIASLTEIGQEIKVSQLKTSAKFEIKTLSDKVVVSVVEHKEESVTPETAPTVTPEVITAKPEEGEVPAEGAPAEGVKSSPSKTAGGKSTAKTPDAKSSSQGKPAQPAKPAAGKK</sequence>
<dbReference type="Pfam" id="PF01386">
    <property type="entry name" value="Ribosomal_L25p"/>
    <property type="match status" value="1"/>
</dbReference>
<evidence type="ECO:0000256" key="4">
    <source>
        <dbReference type="ARBA" id="ARBA00023274"/>
    </source>
</evidence>
<dbReference type="GO" id="GO:0022625">
    <property type="term" value="C:cytosolic large ribosomal subunit"/>
    <property type="evidence" value="ECO:0007669"/>
    <property type="project" value="TreeGrafter"/>
</dbReference>
<dbReference type="AlphaFoldDB" id="A0A1F7GQ24"/>
<evidence type="ECO:0000256" key="3">
    <source>
        <dbReference type="ARBA" id="ARBA00022980"/>
    </source>
</evidence>
<keyword evidence="4 5" id="KW-0687">Ribonucleoprotein</keyword>
<feature type="compositionally biased region" description="Polar residues" evidence="6">
    <location>
        <begin position="243"/>
        <end position="253"/>
    </location>
</feature>
<comment type="function">
    <text evidence="5">This is one of the proteins that binds to the 5S RNA in the ribosome where it forms part of the central protuberance.</text>
</comment>
<name>A0A1F7GQ24_9BACT</name>
<dbReference type="CDD" id="cd00495">
    <property type="entry name" value="Ribosomal_L25_TL5_CTC"/>
    <property type="match status" value="1"/>
</dbReference>
<evidence type="ECO:0000256" key="5">
    <source>
        <dbReference type="HAMAP-Rule" id="MF_01334"/>
    </source>
</evidence>
<keyword evidence="3 5" id="KW-0689">Ribosomal protein</keyword>
<dbReference type="InterPro" id="IPR029751">
    <property type="entry name" value="Ribosomal_L25_dom"/>
</dbReference>
<dbReference type="PANTHER" id="PTHR33284:SF1">
    <property type="entry name" value="RIBOSOMAL PROTEIN L25_GLN-TRNA SYNTHETASE, ANTI-CODON-BINDING DOMAIN-CONTAINING PROTEIN"/>
    <property type="match status" value="1"/>
</dbReference>
<protein>
    <recommendedName>
        <fullName evidence="5">Large ribosomal subunit protein bL25</fullName>
    </recommendedName>
    <alternativeName>
        <fullName evidence="5">General stress protein CTC</fullName>
    </alternativeName>
</protein>
<keyword evidence="1 5" id="KW-0699">rRNA-binding</keyword>
<comment type="similarity">
    <text evidence="5">Belongs to the bacterial ribosomal protein bL25 family. CTC subfamily.</text>
</comment>
<proteinExistence type="inferred from homology"/>
<feature type="region of interest" description="Disordered" evidence="6">
    <location>
        <begin position="193"/>
        <end position="268"/>
    </location>
</feature>
<dbReference type="InterPro" id="IPR011035">
    <property type="entry name" value="Ribosomal_bL25/Gln-tRNA_synth"/>
</dbReference>
<feature type="compositionally biased region" description="Low complexity" evidence="6">
    <location>
        <begin position="221"/>
        <end position="230"/>
    </location>
</feature>
<dbReference type="EMBL" id="MFZI01000021">
    <property type="protein sequence ID" value="OGK21109.1"/>
    <property type="molecule type" value="Genomic_DNA"/>
</dbReference>